<organism evidence="2 3">
    <name type="scientific">Caerostris extrusa</name>
    <name type="common">Bark spider</name>
    <name type="synonym">Caerostris bankana</name>
    <dbReference type="NCBI Taxonomy" id="172846"/>
    <lineage>
        <taxon>Eukaryota</taxon>
        <taxon>Metazoa</taxon>
        <taxon>Ecdysozoa</taxon>
        <taxon>Arthropoda</taxon>
        <taxon>Chelicerata</taxon>
        <taxon>Arachnida</taxon>
        <taxon>Araneae</taxon>
        <taxon>Araneomorphae</taxon>
        <taxon>Entelegynae</taxon>
        <taxon>Araneoidea</taxon>
        <taxon>Araneidae</taxon>
        <taxon>Caerostris</taxon>
    </lineage>
</organism>
<dbReference type="EMBL" id="BPLR01000111">
    <property type="protein sequence ID" value="GIY92193.1"/>
    <property type="molecule type" value="Genomic_DNA"/>
</dbReference>
<accession>A0AAV4XEG8</accession>
<protein>
    <submittedName>
        <fullName evidence="2">Uncharacterized protein</fullName>
    </submittedName>
</protein>
<reference evidence="2 3" key="1">
    <citation type="submission" date="2021-06" db="EMBL/GenBank/DDBJ databases">
        <title>Caerostris extrusa draft genome.</title>
        <authorList>
            <person name="Kono N."/>
            <person name="Arakawa K."/>
        </authorList>
    </citation>
    <scope>NUCLEOTIDE SEQUENCE [LARGE SCALE GENOMIC DNA]</scope>
</reference>
<feature type="region of interest" description="Disordered" evidence="1">
    <location>
        <begin position="1"/>
        <end position="29"/>
    </location>
</feature>
<evidence type="ECO:0000256" key="1">
    <source>
        <dbReference type="SAM" id="MobiDB-lite"/>
    </source>
</evidence>
<evidence type="ECO:0000313" key="3">
    <source>
        <dbReference type="Proteomes" id="UP001054945"/>
    </source>
</evidence>
<sequence length="138" mass="15624">MEPSEVDNEQRSHRNGRTLTRKTVGDESKQRVPLLELRQRFNGNSIDSVINKGHDLPIVDSVLHPSRTSLTFLVKDLIASQKLPGKSKTSPGYIVWDPICGRCVSYMKAPSNNTHAYYVQYVNVLETRYCASKDIFAQ</sequence>
<dbReference type="AlphaFoldDB" id="A0AAV4XEG8"/>
<gene>
    <name evidence="2" type="ORF">CEXT_117361</name>
</gene>
<comment type="caution">
    <text evidence="2">The sequence shown here is derived from an EMBL/GenBank/DDBJ whole genome shotgun (WGS) entry which is preliminary data.</text>
</comment>
<evidence type="ECO:0000313" key="2">
    <source>
        <dbReference type="EMBL" id="GIY92193.1"/>
    </source>
</evidence>
<keyword evidence="3" id="KW-1185">Reference proteome</keyword>
<proteinExistence type="predicted"/>
<dbReference type="Proteomes" id="UP001054945">
    <property type="component" value="Unassembled WGS sequence"/>
</dbReference>
<name>A0AAV4XEG8_CAEEX</name>